<dbReference type="EMBL" id="HBIU01031022">
    <property type="protein sequence ID" value="CAE0635602.1"/>
    <property type="molecule type" value="Transcribed_RNA"/>
</dbReference>
<dbReference type="AlphaFoldDB" id="A0A6V1RWB0"/>
<gene>
    <name evidence="1" type="ORF">HAKA00212_LOCUS14345</name>
</gene>
<evidence type="ECO:0000313" key="1">
    <source>
        <dbReference type="EMBL" id="CAE0635602.1"/>
    </source>
</evidence>
<protein>
    <submittedName>
        <fullName evidence="1">Uncharacterized protein</fullName>
    </submittedName>
</protein>
<proteinExistence type="predicted"/>
<organism evidence="1">
    <name type="scientific">Heterosigma akashiwo</name>
    <name type="common">Chromophytic alga</name>
    <name type="synonym">Heterosigma carterae</name>
    <dbReference type="NCBI Taxonomy" id="2829"/>
    <lineage>
        <taxon>Eukaryota</taxon>
        <taxon>Sar</taxon>
        <taxon>Stramenopiles</taxon>
        <taxon>Ochrophyta</taxon>
        <taxon>Raphidophyceae</taxon>
        <taxon>Chattonellales</taxon>
        <taxon>Chattonellaceae</taxon>
        <taxon>Heterosigma</taxon>
    </lineage>
</organism>
<reference evidence="1" key="1">
    <citation type="submission" date="2021-01" db="EMBL/GenBank/DDBJ databases">
        <authorList>
            <person name="Corre E."/>
            <person name="Pelletier E."/>
            <person name="Niang G."/>
            <person name="Scheremetjew M."/>
            <person name="Finn R."/>
            <person name="Kale V."/>
            <person name="Holt S."/>
            <person name="Cochrane G."/>
            <person name="Meng A."/>
            <person name="Brown T."/>
            <person name="Cohen L."/>
        </authorList>
    </citation>
    <scope>NUCLEOTIDE SEQUENCE</scope>
    <source>
        <strain evidence="1">CCMP3107</strain>
    </source>
</reference>
<accession>A0A6V1RWB0</accession>
<name>A0A6V1RWB0_HETAK</name>
<sequence>MEALEGDEQAQLALETILISTANNWEQAYDYGFYSSPPSFGVLNDDSPFEEARITLKDIECSDVDTMEFDEVYKHLDEMSYLVSSNEYFNWFDTANFTDDGIFQFKNVDSIKNEFLMRAMLKILCSAGGLSPMSSPLGSSADPLFAATHSLYNRHWSYLRLANPDWDATFYEGTQTCYGFNADDVMVWQGFLGEEGDDLHFYTQQELLDIFSPSNAALPYMHDSLDFSYCSG</sequence>